<dbReference type="Proteomes" id="UP001165135">
    <property type="component" value="Unassembled WGS sequence"/>
</dbReference>
<organism evidence="1 2">
    <name type="scientific">Actinoallomurus iriomotensis</name>
    <dbReference type="NCBI Taxonomy" id="478107"/>
    <lineage>
        <taxon>Bacteria</taxon>
        <taxon>Bacillati</taxon>
        <taxon>Actinomycetota</taxon>
        <taxon>Actinomycetes</taxon>
        <taxon>Streptosporangiales</taxon>
        <taxon>Thermomonosporaceae</taxon>
        <taxon>Actinoallomurus</taxon>
    </lineage>
</organism>
<accession>A0A9W6RAK0</accession>
<dbReference type="AlphaFoldDB" id="A0A9W6RAK0"/>
<dbReference type="EMBL" id="BSTJ01000001">
    <property type="protein sequence ID" value="GLY72043.1"/>
    <property type="molecule type" value="Genomic_DNA"/>
</dbReference>
<gene>
    <name evidence="1" type="ORF">Airi01_003100</name>
</gene>
<proteinExistence type="predicted"/>
<dbReference type="RefSeq" id="WP_285616989.1">
    <property type="nucleotide sequence ID" value="NZ_BSTJ01000001.1"/>
</dbReference>
<protein>
    <submittedName>
        <fullName evidence="1">Uncharacterized protein</fullName>
    </submittedName>
</protein>
<sequence length="348" mass="36776">MAGHEDLRAAAARDRDFVGVDVDAMARLIQQMNGASQAISTWLRTNATLPPGVPRTGLREAQAVHAWTGGQQGMLTRRRNYALTHLNQGGPTMPKVSAGRLGAGARRRTTSAGAGHDLGAFPDVRAATRAGTADAAAFLKAREAHRPVPDEVWKRLRASADDPDYTHGLYGRLGPAGTARLIEAAGKDHLKDVRTSLGVASHHLTMDEKWLRAMLDEALHRGVRDDAVALLSQAGLAHRTRVALGHLGLTEIVETGGSEAAGAENGPPVPSHEAMLTPAADDPHAAVELYSRHPETLHRALADGPRSEALARLVIQATTAHDADPAAVRANAARLAAFQATRSPETSA</sequence>
<name>A0A9W6RAK0_9ACTN</name>
<evidence type="ECO:0000313" key="2">
    <source>
        <dbReference type="Proteomes" id="UP001165135"/>
    </source>
</evidence>
<comment type="caution">
    <text evidence="1">The sequence shown here is derived from an EMBL/GenBank/DDBJ whole genome shotgun (WGS) entry which is preliminary data.</text>
</comment>
<evidence type="ECO:0000313" key="1">
    <source>
        <dbReference type="EMBL" id="GLY72043.1"/>
    </source>
</evidence>
<reference evidence="1" key="1">
    <citation type="submission" date="2023-03" db="EMBL/GenBank/DDBJ databases">
        <title>Actinoallomurus iriomotensis NBRC 103681.</title>
        <authorList>
            <person name="Ichikawa N."/>
            <person name="Sato H."/>
            <person name="Tonouchi N."/>
        </authorList>
    </citation>
    <scope>NUCLEOTIDE SEQUENCE</scope>
    <source>
        <strain evidence="1">NBRC 103681</strain>
    </source>
</reference>